<dbReference type="Proteomes" id="UP000287247">
    <property type="component" value="Unassembled WGS sequence"/>
</dbReference>
<protein>
    <recommendedName>
        <fullName evidence="3">Glycosyl transferase</fullName>
    </recommendedName>
</protein>
<reference evidence="2" key="1">
    <citation type="submission" date="2017-05" db="EMBL/GenBank/DDBJ databases">
        <title>Physiological properties and genetic analysis related to exopolysaccharide production of fresh-water unicellular cyanobacterium Aphanothece sacrum, Suizenji Nori, that has been cultured as a food source in Japan.</title>
        <authorList>
            <person name="Kanesaki Y."/>
            <person name="Yoshikawa S."/>
            <person name="Ohki K."/>
        </authorList>
    </citation>
    <scope>NUCLEOTIDE SEQUENCE [LARGE SCALE GENOMIC DNA]</scope>
    <source>
        <strain evidence="2">FPU1</strain>
    </source>
</reference>
<sequence length="259" mass="30128">MTINHSNLDCCLCGLALGSPYRQLARTLSQDLAEKAPNLSFVVLTDNPREFGNLNNVIAIQHNHYFGYRPYNDKVFVLEAALERFSVAIQVDVDITLTENILEKINQPWPPGITAMSQNLLEHTQKNNIGDISSIEKLAQKLDLRLEEVRWVGEHMFIIKRDNGKEKEFFALWKKLAYYWDIHKLGAKDGTLIGLAGAKVGWQISFEHWQPLNQCLEHFDVHLQLKYSKLKEFLDRWSYRSRIVRAHFFALAQSEFYYK</sequence>
<evidence type="ECO:0000313" key="1">
    <source>
        <dbReference type="EMBL" id="GBF80711.1"/>
    </source>
</evidence>
<name>A0A401IHV4_APHSA</name>
<proteinExistence type="predicted"/>
<gene>
    <name evidence="1" type="ORF">AsFPU1_2115</name>
</gene>
<evidence type="ECO:0008006" key="3">
    <source>
        <dbReference type="Google" id="ProtNLM"/>
    </source>
</evidence>
<dbReference type="OrthoDB" id="479717at2"/>
<accession>A0A401IHV4</accession>
<dbReference type="EMBL" id="BDQK01000013">
    <property type="protein sequence ID" value="GBF80711.1"/>
    <property type="molecule type" value="Genomic_DNA"/>
</dbReference>
<evidence type="ECO:0000313" key="2">
    <source>
        <dbReference type="Proteomes" id="UP000287247"/>
    </source>
</evidence>
<dbReference type="RefSeq" id="WP_124970353.1">
    <property type="nucleotide sequence ID" value="NZ_BDQK01000013.1"/>
</dbReference>
<comment type="caution">
    <text evidence="1">The sequence shown here is derived from an EMBL/GenBank/DDBJ whole genome shotgun (WGS) entry which is preliminary data.</text>
</comment>
<keyword evidence="2" id="KW-1185">Reference proteome</keyword>
<dbReference type="AlphaFoldDB" id="A0A401IHV4"/>
<organism evidence="1 2">
    <name type="scientific">Aphanothece sacrum FPU1</name>
    <dbReference type="NCBI Taxonomy" id="1920663"/>
    <lineage>
        <taxon>Bacteria</taxon>
        <taxon>Bacillati</taxon>
        <taxon>Cyanobacteriota</taxon>
        <taxon>Cyanophyceae</taxon>
        <taxon>Oscillatoriophycideae</taxon>
        <taxon>Chroococcales</taxon>
        <taxon>Aphanothecaceae</taxon>
        <taxon>Aphanothece</taxon>
    </lineage>
</organism>